<dbReference type="EMBL" id="KZ678131">
    <property type="protein sequence ID" value="PSN71073.1"/>
    <property type="molecule type" value="Genomic_DNA"/>
</dbReference>
<dbReference type="STRING" id="1448308.A0A2T2P099"/>
<dbReference type="AlphaFoldDB" id="A0A2T2P099"/>
<name>A0A2T2P099_CORCC</name>
<keyword evidence="2" id="KW-1185">Reference proteome</keyword>
<organism evidence="1 2">
    <name type="scientific">Corynespora cassiicola Philippines</name>
    <dbReference type="NCBI Taxonomy" id="1448308"/>
    <lineage>
        <taxon>Eukaryota</taxon>
        <taxon>Fungi</taxon>
        <taxon>Dikarya</taxon>
        <taxon>Ascomycota</taxon>
        <taxon>Pezizomycotina</taxon>
        <taxon>Dothideomycetes</taxon>
        <taxon>Pleosporomycetidae</taxon>
        <taxon>Pleosporales</taxon>
        <taxon>Corynesporascaceae</taxon>
        <taxon>Corynespora</taxon>
    </lineage>
</organism>
<dbReference type="PANTHER" id="PTHR35179:SF1">
    <property type="entry name" value="INTEGRAL MEMBRANE PROTEIN"/>
    <property type="match status" value="1"/>
</dbReference>
<gene>
    <name evidence="1" type="ORF">BS50DRAFT_487052</name>
</gene>
<protein>
    <recommendedName>
        <fullName evidence="3">Geranylgeranyl pyrophosphate synthetase</fullName>
    </recommendedName>
</protein>
<evidence type="ECO:0000313" key="1">
    <source>
        <dbReference type="EMBL" id="PSN71073.1"/>
    </source>
</evidence>
<reference evidence="1 2" key="1">
    <citation type="journal article" date="2018" name="Front. Microbiol.">
        <title>Genome-Wide Analysis of Corynespora cassiicola Leaf Fall Disease Putative Effectors.</title>
        <authorList>
            <person name="Lopez D."/>
            <person name="Ribeiro S."/>
            <person name="Label P."/>
            <person name="Fumanal B."/>
            <person name="Venisse J.S."/>
            <person name="Kohler A."/>
            <person name="de Oliveira R.R."/>
            <person name="Labutti K."/>
            <person name="Lipzen A."/>
            <person name="Lail K."/>
            <person name="Bauer D."/>
            <person name="Ohm R.A."/>
            <person name="Barry K.W."/>
            <person name="Spatafora J."/>
            <person name="Grigoriev I.V."/>
            <person name="Martin F.M."/>
            <person name="Pujade-Renaud V."/>
        </authorList>
    </citation>
    <scope>NUCLEOTIDE SEQUENCE [LARGE SCALE GENOMIC DNA]</scope>
    <source>
        <strain evidence="1 2">Philippines</strain>
    </source>
</reference>
<dbReference type="Proteomes" id="UP000240883">
    <property type="component" value="Unassembled WGS sequence"/>
</dbReference>
<proteinExistence type="predicted"/>
<sequence>MRRGTTTLIQTVLPEFIEPDNNLVTSIFGFEDLCSYNWQDGGKVIIVPGGARKWNPPPLPITLSIDSNPKDTPRKPSHVPQYPFEPVFQALSIMNPNTLFDNVDIVVNRNSLRKLFEFAKDKRQDPFCMGLDMVQNTLFVSRREKHNSRIIRGSPNSGYGHSFEQTFTESLPGLENSTSHHRIIRYRIGSVDCVVRFEVDAYLDEAEDEDVPIEPISQNTDITTGMENLAIDEAPRKMTPKGHTKAIQGGKRLSSSTMAEIKSIQHPKKLQVQKHTPQLWFGRTPYLIVGKHDEGAVQSDPEVRTVETNCMQWELENQDSLRKLAGLLARLKQTVLSTQGKAARLVCEDKGKTLQVFESKGGIGALPSEIIGKFWGVGNGGEASLAKK</sequence>
<accession>A0A2T2P099</accession>
<evidence type="ECO:0000313" key="2">
    <source>
        <dbReference type="Proteomes" id="UP000240883"/>
    </source>
</evidence>
<evidence type="ECO:0008006" key="3">
    <source>
        <dbReference type="Google" id="ProtNLM"/>
    </source>
</evidence>
<dbReference type="PANTHER" id="PTHR35179">
    <property type="entry name" value="PROTEIN CBG02620"/>
    <property type="match status" value="1"/>
</dbReference>
<dbReference type="OrthoDB" id="420564at2759"/>